<accession>A0A6A5VAH0</accession>
<keyword evidence="2" id="KW-1185">Reference proteome</keyword>
<dbReference type="EMBL" id="ML976676">
    <property type="protein sequence ID" value="KAF1974115.1"/>
    <property type="molecule type" value="Genomic_DNA"/>
</dbReference>
<gene>
    <name evidence="1" type="ORF">BU23DRAFT_117701</name>
</gene>
<reference evidence="1" key="1">
    <citation type="journal article" date="2020" name="Stud. Mycol.">
        <title>101 Dothideomycetes genomes: a test case for predicting lifestyles and emergence of pathogens.</title>
        <authorList>
            <person name="Haridas S."/>
            <person name="Albert R."/>
            <person name="Binder M."/>
            <person name="Bloem J."/>
            <person name="Labutti K."/>
            <person name="Salamov A."/>
            <person name="Andreopoulos B."/>
            <person name="Baker S."/>
            <person name="Barry K."/>
            <person name="Bills G."/>
            <person name="Bluhm B."/>
            <person name="Cannon C."/>
            <person name="Castanera R."/>
            <person name="Culley D."/>
            <person name="Daum C."/>
            <person name="Ezra D."/>
            <person name="Gonzalez J."/>
            <person name="Henrissat B."/>
            <person name="Kuo A."/>
            <person name="Liang C."/>
            <person name="Lipzen A."/>
            <person name="Lutzoni F."/>
            <person name="Magnuson J."/>
            <person name="Mondo S."/>
            <person name="Nolan M."/>
            <person name="Ohm R."/>
            <person name="Pangilinan J."/>
            <person name="Park H.-J."/>
            <person name="Ramirez L."/>
            <person name="Alfaro M."/>
            <person name="Sun H."/>
            <person name="Tritt A."/>
            <person name="Yoshinaga Y."/>
            <person name="Zwiers L.-H."/>
            <person name="Turgeon B."/>
            <person name="Goodwin S."/>
            <person name="Spatafora J."/>
            <person name="Crous P."/>
            <person name="Grigoriev I."/>
        </authorList>
    </citation>
    <scope>NUCLEOTIDE SEQUENCE</scope>
    <source>
        <strain evidence="1">CBS 107.79</strain>
    </source>
</reference>
<name>A0A6A5VAH0_9PLEO</name>
<evidence type="ECO:0000313" key="1">
    <source>
        <dbReference type="EMBL" id="KAF1974115.1"/>
    </source>
</evidence>
<sequence>MNFAYTLMKPAGEAVLLCRGMPCLFVCPCTATFHLFAAEPSVCSHTESAPSSSYRLNNNGCSSALAKNPTLPYPISYSIHLHKTIILLYFLFALTAAQ</sequence>
<dbReference type="AlphaFoldDB" id="A0A6A5VAH0"/>
<evidence type="ECO:0000313" key="2">
    <source>
        <dbReference type="Proteomes" id="UP000800036"/>
    </source>
</evidence>
<proteinExistence type="predicted"/>
<protein>
    <submittedName>
        <fullName evidence="1">Uncharacterized protein</fullName>
    </submittedName>
</protein>
<organism evidence="1 2">
    <name type="scientific">Bimuria novae-zelandiae CBS 107.79</name>
    <dbReference type="NCBI Taxonomy" id="1447943"/>
    <lineage>
        <taxon>Eukaryota</taxon>
        <taxon>Fungi</taxon>
        <taxon>Dikarya</taxon>
        <taxon>Ascomycota</taxon>
        <taxon>Pezizomycotina</taxon>
        <taxon>Dothideomycetes</taxon>
        <taxon>Pleosporomycetidae</taxon>
        <taxon>Pleosporales</taxon>
        <taxon>Massarineae</taxon>
        <taxon>Didymosphaeriaceae</taxon>
        <taxon>Bimuria</taxon>
    </lineage>
</organism>
<dbReference type="Proteomes" id="UP000800036">
    <property type="component" value="Unassembled WGS sequence"/>
</dbReference>